<dbReference type="AlphaFoldDB" id="A0AAV8VS65"/>
<evidence type="ECO:0008006" key="4">
    <source>
        <dbReference type="Google" id="ProtNLM"/>
    </source>
</evidence>
<dbReference type="EMBL" id="JANEYG010000035">
    <property type="protein sequence ID" value="KAJ8917143.1"/>
    <property type="molecule type" value="Genomic_DNA"/>
</dbReference>
<feature type="region of interest" description="Disordered" evidence="1">
    <location>
        <begin position="290"/>
        <end position="355"/>
    </location>
</feature>
<evidence type="ECO:0000313" key="3">
    <source>
        <dbReference type="Proteomes" id="UP001159042"/>
    </source>
</evidence>
<gene>
    <name evidence="2" type="ORF">NQ315_012635</name>
</gene>
<organism evidence="2 3">
    <name type="scientific">Exocentrus adspersus</name>
    <dbReference type="NCBI Taxonomy" id="1586481"/>
    <lineage>
        <taxon>Eukaryota</taxon>
        <taxon>Metazoa</taxon>
        <taxon>Ecdysozoa</taxon>
        <taxon>Arthropoda</taxon>
        <taxon>Hexapoda</taxon>
        <taxon>Insecta</taxon>
        <taxon>Pterygota</taxon>
        <taxon>Neoptera</taxon>
        <taxon>Endopterygota</taxon>
        <taxon>Coleoptera</taxon>
        <taxon>Polyphaga</taxon>
        <taxon>Cucujiformia</taxon>
        <taxon>Chrysomeloidea</taxon>
        <taxon>Cerambycidae</taxon>
        <taxon>Lamiinae</taxon>
        <taxon>Acanthocinini</taxon>
        <taxon>Exocentrus</taxon>
    </lineage>
</organism>
<dbReference type="Proteomes" id="UP001159042">
    <property type="component" value="Unassembled WGS sequence"/>
</dbReference>
<accession>A0AAV8VS65</accession>
<protein>
    <recommendedName>
        <fullName evidence="4">Coiled-coil domain-containing protein 181</fullName>
    </recommendedName>
</protein>
<evidence type="ECO:0000313" key="2">
    <source>
        <dbReference type="EMBL" id="KAJ8917143.1"/>
    </source>
</evidence>
<name>A0AAV8VS65_9CUCU</name>
<evidence type="ECO:0000256" key="1">
    <source>
        <dbReference type="SAM" id="MobiDB-lite"/>
    </source>
</evidence>
<reference evidence="2 3" key="1">
    <citation type="journal article" date="2023" name="Insect Mol. Biol.">
        <title>Genome sequencing provides insights into the evolution of gene families encoding plant cell wall-degrading enzymes in longhorned beetles.</title>
        <authorList>
            <person name="Shin N.R."/>
            <person name="Okamura Y."/>
            <person name="Kirsch R."/>
            <person name="Pauchet Y."/>
        </authorList>
    </citation>
    <scope>NUCLEOTIDE SEQUENCE [LARGE SCALE GENOMIC DNA]</scope>
    <source>
        <strain evidence="2">EAD_L_NR</strain>
    </source>
</reference>
<keyword evidence="3" id="KW-1185">Reference proteome</keyword>
<feature type="region of interest" description="Disordered" evidence="1">
    <location>
        <begin position="1"/>
        <end position="23"/>
    </location>
</feature>
<feature type="compositionally biased region" description="Basic and acidic residues" evidence="1">
    <location>
        <begin position="290"/>
        <end position="299"/>
    </location>
</feature>
<comment type="caution">
    <text evidence="2">The sequence shown here is derived from an EMBL/GenBank/DDBJ whole genome shotgun (WGS) entry which is preliminary data.</text>
</comment>
<proteinExistence type="predicted"/>
<feature type="compositionally biased region" description="Basic and acidic residues" evidence="1">
    <location>
        <begin position="1"/>
        <end position="13"/>
    </location>
</feature>
<sequence>MDSESESIKSHTESEEDDVGCYFLQPSSAPYNITEKVQQANSDLFNQQHQALAKTVKVKFREELISFEPDDLTDDDVNSIESDHTEQSIDTRPTLLEYKTISNESLTIFDIEEDVLEEDVLEEVESDSEHEPVPPAEVKAIAVADKDKTLSVEAVTASSRKRRKASAKSKAAFLNPAEVNCKDHCIDKLDRDLSVAVKKLDINEKVDLPPLQLIQRKCCDEVKKKVHQRLPSYNGSRSEYGLTSRQLEKREKHKEMLKMRERMRQQLIEEYKRRKMQQNEEVFRQWLKEVSRRKSEKKNNSSSGKKRVASAKESTGYNKTTQKIAERPKTANAFIPRTKTRKKKRTQSSGSKQEARVYIEVPRNCLEKSLRVGGLVIRNSKLFSRNVHIIALS</sequence>
<feature type="compositionally biased region" description="Polar residues" evidence="1">
    <location>
        <begin position="312"/>
        <end position="323"/>
    </location>
</feature>